<dbReference type="GO" id="GO:0003677">
    <property type="term" value="F:DNA binding"/>
    <property type="evidence" value="ECO:0007669"/>
    <property type="project" value="InterPro"/>
</dbReference>
<dbReference type="CDD" id="cd00093">
    <property type="entry name" value="HTH_XRE"/>
    <property type="match status" value="1"/>
</dbReference>
<name>A0A139KBX6_BACUN</name>
<keyword evidence="1" id="KW-0175">Coiled coil</keyword>
<feature type="domain" description="HTH cro/C1-type" evidence="2">
    <location>
        <begin position="4"/>
        <end position="58"/>
    </location>
</feature>
<feature type="coiled-coil region" evidence="1">
    <location>
        <begin position="119"/>
        <end position="146"/>
    </location>
</feature>
<protein>
    <submittedName>
        <fullName evidence="3">Helix-turn-helix transcriptional regulator</fullName>
    </submittedName>
</protein>
<dbReference type="EMBL" id="WCTL01000001">
    <property type="protein sequence ID" value="KAB4241197.1"/>
    <property type="molecule type" value="Genomic_DNA"/>
</dbReference>
<dbReference type="InterPro" id="IPR001387">
    <property type="entry name" value="Cro/C1-type_HTH"/>
</dbReference>
<dbReference type="InterPro" id="IPR010982">
    <property type="entry name" value="Lambda_DNA-bd_dom_sf"/>
</dbReference>
<reference evidence="3 4" key="1">
    <citation type="journal article" date="2019" name="Nat. Med.">
        <title>A library of human gut bacterial isolates paired with longitudinal multiomics data enables mechanistic microbiome research.</title>
        <authorList>
            <person name="Poyet M."/>
            <person name="Groussin M."/>
            <person name="Gibbons S.M."/>
            <person name="Avila-Pacheco J."/>
            <person name="Jiang X."/>
            <person name="Kearney S.M."/>
            <person name="Perrotta A.R."/>
            <person name="Berdy B."/>
            <person name="Zhao S."/>
            <person name="Lieberman T.D."/>
            <person name="Swanson P.K."/>
            <person name="Smith M."/>
            <person name="Roesemann S."/>
            <person name="Alexander J.E."/>
            <person name="Rich S.A."/>
            <person name="Livny J."/>
            <person name="Vlamakis H."/>
            <person name="Clish C."/>
            <person name="Bullock K."/>
            <person name="Deik A."/>
            <person name="Scott J."/>
            <person name="Pierce K.A."/>
            <person name="Xavier R.J."/>
            <person name="Alm E.J."/>
        </authorList>
    </citation>
    <scope>NUCLEOTIDE SEQUENCE [LARGE SCALE GENOMIC DNA]</scope>
    <source>
        <strain evidence="3 4">BIOML-A5</strain>
    </source>
</reference>
<dbReference type="AlphaFoldDB" id="A0A139KBX6"/>
<gene>
    <name evidence="3" type="ORF">GAP47_00805</name>
</gene>
<proteinExistence type="predicted"/>
<dbReference type="Pfam" id="PF01381">
    <property type="entry name" value="HTH_3"/>
    <property type="match status" value="1"/>
</dbReference>
<evidence type="ECO:0000313" key="4">
    <source>
        <dbReference type="Proteomes" id="UP000462376"/>
    </source>
</evidence>
<sequence length="160" mass="18242">MIDLKRLRKEKGITQKELAQLLSCGQSFIANVENGRRDLPPVKIEILERKFGNICSYITNDIEEIKPIENKPKTIAPKQHSQTEKMEVSTDILFAGADAFSRQLIQLMNEKLIAPYSMITEKEKEIERLNREIGRLEALLEVSKKMNAQQEDVAKCADAV</sequence>
<dbReference type="Proteomes" id="UP000462376">
    <property type="component" value="Unassembled WGS sequence"/>
</dbReference>
<dbReference type="SUPFAM" id="SSF47413">
    <property type="entry name" value="lambda repressor-like DNA-binding domains"/>
    <property type="match status" value="1"/>
</dbReference>
<evidence type="ECO:0000259" key="2">
    <source>
        <dbReference type="PROSITE" id="PS50943"/>
    </source>
</evidence>
<evidence type="ECO:0000313" key="3">
    <source>
        <dbReference type="EMBL" id="KAB4241197.1"/>
    </source>
</evidence>
<dbReference type="SMART" id="SM00530">
    <property type="entry name" value="HTH_XRE"/>
    <property type="match status" value="1"/>
</dbReference>
<organism evidence="3 4">
    <name type="scientific">Bacteroides uniformis</name>
    <dbReference type="NCBI Taxonomy" id="820"/>
    <lineage>
        <taxon>Bacteria</taxon>
        <taxon>Pseudomonadati</taxon>
        <taxon>Bacteroidota</taxon>
        <taxon>Bacteroidia</taxon>
        <taxon>Bacteroidales</taxon>
        <taxon>Bacteroidaceae</taxon>
        <taxon>Bacteroides</taxon>
    </lineage>
</organism>
<dbReference type="RefSeq" id="WP_005850394.1">
    <property type="nucleotide sequence ID" value="NZ_CAXTGW010000013.1"/>
</dbReference>
<dbReference type="PROSITE" id="PS50943">
    <property type="entry name" value="HTH_CROC1"/>
    <property type="match status" value="1"/>
</dbReference>
<accession>A0A139KBX6</accession>
<comment type="caution">
    <text evidence="3">The sequence shown here is derived from an EMBL/GenBank/DDBJ whole genome shotgun (WGS) entry which is preliminary data.</text>
</comment>
<dbReference type="Gene3D" id="1.10.260.40">
    <property type="entry name" value="lambda repressor-like DNA-binding domains"/>
    <property type="match status" value="1"/>
</dbReference>
<evidence type="ECO:0000256" key="1">
    <source>
        <dbReference type="SAM" id="Coils"/>
    </source>
</evidence>